<reference evidence="2 3" key="1">
    <citation type="submission" date="2020-05" db="EMBL/GenBank/DDBJ databases">
        <authorList>
            <person name="Casaregola S."/>
            <person name="Devillers H."/>
            <person name="Grondin C."/>
        </authorList>
    </citation>
    <scope>NUCLEOTIDE SEQUENCE [LARGE SCALE GENOMIC DNA]</scope>
    <source>
        <strain evidence="2 3">CLIB 1767</strain>
    </source>
</reference>
<dbReference type="OrthoDB" id="270639at2759"/>
<dbReference type="SUPFAM" id="SSF110916">
    <property type="entry name" value="Peptidyl-tRNA hydrolase domain-like"/>
    <property type="match status" value="1"/>
</dbReference>
<dbReference type="Gene3D" id="3.30.160.20">
    <property type="match status" value="1"/>
</dbReference>
<dbReference type="PANTHER" id="PTHR11075">
    <property type="entry name" value="PEPTIDE CHAIN RELEASE FACTOR"/>
    <property type="match status" value="1"/>
</dbReference>
<dbReference type="GeneID" id="64859885"/>
<dbReference type="EMBL" id="CAEFZW010000011">
    <property type="protein sequence ID" value="CAB4256791.1"/>
    <property type="molecule type" value="Genomic_DNA"/>
</dbReference>
<dbReference type="AlphaFoldDB" id="A0A8H2VJX7"/>
<dbReference type="InterPro" id="IPR052104">
    <property type="entry name" value="Mito_Release_Factor_mL62"/>
</dbReference>
<proteinExistence type="predicted"/>
<keyword evidence="3" id="KW-1185">Reference proteome</keyword>
<accession>A0A8H2VJX7</accession>
<evidence type="ECO:0000259" key="1">
    <source>
        <dbReference type="Pfam" id="PF00472"/>
    </source>
</evidence>
<gene>
    <name evidence="2" type="ORF">KABA2_11S03410</name>
</gene>
<name>A0A8H2VJX7_9SACH</name>
<dbReference type="Pfam" id="PF00472">
    <property type="entry name" value="RF-1"/>
    <property type="match status" value="1"/>
</dbReference>
<evidence type="ECO:0000313" key="3">
    <source>
        <dbReference type="Proteomes" id="UP000644660"/>
    </source>
</evidence>
<dbReference type="GO" id="GO:0070126">
    <property type="term" value="P:mitochondrial translational termination"/>
    <property type="evidence" value="ECO:0007669"/>
    <property type="project" value="TreeGrafter"/>
</dbReference>
<dbReference type="GO" id="GO:0016150">
    <property type="term" value="F:translation release factor activity, codon nonspecific"/>
    <property type="evidence" value="ECO:0007669"/>
    <property type="project" value="TreeGrafter"/>
</dbReference>
<sequence>MIYTVGAASAYTITRYIFGRSAIIREFQISSSLLYSDTNVAKEWVDKLTVEALPTRFFSIRYDRASGPGGQNVNKVNTKCTLTLPNFSKCSLFPLDVREQMIDKKVRIYSHVNDTIVLQSDETRSRENNRLLCFKKLISFIRETCYFPNDPTIDDVRKWDNIRKKSKESRLKEKKFNGEKKKNRKLLY</sequence>
<dbReference type="GO" id="GO:0004045">
    <property type="term" value="F:peptidyl-tRNA hydrolase activity"/>
    <property type="evidence" value="ECO:0007669"/>
    <property type="project" value="TreeGrafter"/>
</dbReference>
<dbReference type="InterPro" id="IPR000352">
    <property type="entry name" value="Pep_chain_release_fac_I"/>
</dbReference>
<comment type="caution">
    <text evidence="2">The sequence shown here is derived from an EMBL/GenBank/DDBJ whole genome shotgun (WGS) entry which is preliminary data.</text>
</comment>
<dbReference type="RefSeq" id="XP_041408635.1">
    <property type="nucleotide sequence ID" value="XM_041552701.1"/>
</dbReference>
<protein>
    <recommendedName>
        <fullName evidence="1">Prokaryotic-type class I peptide chain release factors domain-containing protein</fullName>
    </recommendedName>
</protein>
<feature type="domain" description="Prokaryotic-type class I peptide chain release factors" evidence="1">
    <location>
        <begin position="57"/>
        <end position="184"/>
    </location>
</feature>
<evidence type="ECO:0000313" key="2">
    <source>
        <dbReference type="EMBL" id="CAB4256791.1"/>
    </source>
</evidence>
<dbReference type="GO" id="GO:0005762">
    <property type="term" value="C:mitochondrial large ribosomal subunit"/>
    <property type="evidence" value="ECO:0007669"/>
    <property type="project" value="TreeGrafter"/>
</dbReference>
<dbReference type="Proteomes" id="UP000644660">
    <property type="component" value="Unassembled WGS sequence"/>
</dbReference>
<dbReference type="PANTHER" id="PTHR11075:SF54">
    <property type="entry name" value="LARGE RIBOSOMAL SUBUNIT PROTEIN ML62"/>
    <property type="match status" value="1"/>
</dbReference>
<organism evidence="2 3">
    <name type="scientific">Maudiozyma barnettii</name>
    <dbReference type="NCBI Taxonomy" id="61262"/>
    <lineage>
        <taxon>Eukaryota</taxon>
        <taxon>Fungi</taxon>
        <taxon>Dikarya</taxon>
        <taxon>Ascomycota</taxon>
        <taxon>Saccharomycotina</taxon>
        <taxon>Saccharomycetes</taxon>
        <taxon>Saccharomycetales</taxon>
        <taxon>Saccharomycetaceae</taxon>
        <taxon>Maudiozyma</taxon>
    </lineage>
</organism>